<dbReference type="OrthoDB" id="7268627at2"/>
<keyword evidence="3" id="KW-1185">Reference proteome</keyword>
<gene>
    <name evidence="2" type="ORF">DY926_01940</name>
</gene>
<comment type="caution">
    <text evidence="2">The sequence shown here is derived from an EMBL/GenBank/DDBJ whole genome shotgun (WGS) entry which is preliminary data.</text>
</comment>
<proteinExistence type="predicted"/>
<dbReference type="RefSeq" id="WP_116701844.1">
    <property type="nucleotide sequence ID" value="NZ_QUWV01000014.1"/>
</dbReference>
<dbReference type="AlphaFoldDB" id="A0A371Z429"/>
<evidence type="ECO:0000313" key="3">
    <source>
        <dbReference type="Proteomes" id="UP000262371"/>
    </source>
</evidence>
<accession>A0A371Z429</accession>
<protein>
    <submittedName>
        <fullName evidence="2">Uncharacterized protein</fullName>
    </submittedName>
</protein>
<evidence type="ECO:0000256" key="1">
    <source>
        <dbReference type="SAM" id="MobiDB-lite"/>
    </source>
</evidence>
<sequence length="107" mass="11443">MTGPAEQPALPTSTEDAPEVPGWAEKSVRDIFTSVLPASDGRVATIRDAYLDCLAGAGRTEDLDMEHDRCRQRAIAAVQEAGLLPAARLQDLDQRLAALEADITANL</sequence>
<organism evidence="2 3">
    <name type="scientific">Komagataeibacter melaceti</name>
    <dbReference type="NCBI Taxonomy" id="2766577"/>
    <lineage>
        <taxon>Bacteria</taxon>
        <taxon>Pseudomonadati</taxon>
        <taxon>Pseudomonadota</taxon>
        <taxon>Alphaproteobacteria</taxon>
        <taxon>Acetobacterales</taxon>
        <taxon>Acetobacteraceae</taxon>
        <taxon>Komagataeibacter</taxon>
    </lineage>
</organism>
<feature type="region of interest" description="Disordered" evidence="1">
    <location>
        <begin position="1"/>
        <end position="21"/>
    </location>
</feature>
<dbReference type="Proteomes" id="UP000262371">
    <property type="component" value="Unassembled WGS sequence"/>
</dbReference>
<dbReference type="EMBL" id="QUWV01000014">
    <property type="protein sequence ID" value="RFD21250.1"/>
    <property type="molecule type" value="Genomic_DNA"/>
</dbReference>
<reference evidence="2 3" key="1">
    <citation type="submission" date="2018-08" db="EMBL/GenBank/DDBJ databases">
        <title>Komagataeibacter sp. AV 382.</title>
        <authorList>
            <person name="Skraban J."/>
            <person name="Trcek J."/>
        </authorList>
    </citation>
    <scope>NUCLEOTIDE SEQUENCE [LARGE SCALE GENOMIC DNA]</scope>
    <source>
        <strain evidence="2 3">AV 382</strain>
    </source>
</reference>
<name>A0A371Z429_9PROT</name>
<evidence type="ECO:0000313" key="2">
    <source>
        <dbReference type="EMBL" id="RFD21250.1"/>
    </source>
</evidence>